<sequence>MMFNRILGHQQQKNLLQRAVSSGRLPHAYLFEGPEGVGKRLVALALTRMLFCACGNSCGNCPACHKIDHHNHPDLHLLGPDGASIKIEQIRALQKELSYRPLEASHKVCIIDGAEKMNPAAANSLLKTLEEPRPQTLIILLTPAPDAVLPTIRSRCQRLPFSRIPREKLQEVLAAQLNLDDIQSHVLATLSEGSFKKALGKDRDLYLQRRRELLKQIAGLSPGSILPLLQLAQDIAEEKDLVFDILEIIQAFYRDLLLLKHGCTVEELVNIDMLETLEQVSRREDIITIVRKLTALLASRRHLERNVNRQLAMEVLLLQLVA</sequence>
<name>A0A1L3GIK5_SYNAC</name>
<dbReference type="Pfam" id="PF13177">
    <property type="entry name" value="DNA_pol3_delta2"/>
    <property type="match status" value="1"/>
</dbReference>
<evidence type="ECO:0000259" key="11">
    <source>
        <dbReference type="PROSITE" id="PS51007"/>
    </source>
</evidence>
<dbReference type="Gene3D" id="1.20.272.10">
    <property type="match status" value="1"/>
</dbReference>
<dbReference type="GO" id="GO:0009360">
    <property type="term" value="C:DNA polymerase III complex"/>
    <property type="evidence" value="ECO:0007669"/>
    <property type="project" value="InterPro"/>
</dbReference>
<dbReference type="PANTHER" id="PTHR11669:SF8">
    <property type="entry name" value="DNA POLYMERASE III SUBUNIT DELTA"/>
    <property type="match status" value="1"/>
</dbReference>
<proteinExistence type="predicted"/>
<dbReference type="EMBL" id="CP015518">
    <property type="protein sequence ID" value="APG25766.1"/>
    <property type="molecule type" value="Genomic_DNA"/>
</dbReference>
<evidence type="ECO:0000256" key="5">
    <source>
        <dbReference type="ARBA" id="ARBA00022705"/>
    </source>
</evidence>
<dbReference type="InterPro" id="IPR027417">
    <property type="entry name" value="P-loop_NTPase"/>
</dbReference>
<dbReference type="SUPFAM" id="SSF52540">
    <property type="entry name" value="P-loop containing nucleoside triphosphate hydrolases"/>
    <property type="match status" value="1"/>
</dbReference>
<dbReference type="Gene3D" id="3.40.50.300">
    <property type="entry name" value="P-loop containing nucleotide triphosphate hydrolases"/>
    <property type="match status" value="1"/>
</dbReference>
<dbReference type="PANTHER" id="PTHR11669">
    <property type="entry name" value="REPLICATION FACTOR C / DNA POLYMERASE III GAMMA-TAU SUBUNIT"/>
    <property type="match status" value="1"/>
</dbReference>
<dbReference type="STRING" id="29542.A6070_06665"/>
<keyword evidence="4" id="KW-0548">Nucleotidyltransferase</keyword>
<organism evidence="12 13">
    <name type="scientific">Syntrophotalea acetylenica</name>
    <name type="common">Pelobacter acetylenicus</name>
    <dbReference type="NCBI Taxonomy" id="29542"/>
    <lineage>
        <taxon>Bacteria</taxon>
        <taxon>Pseudomonadati</taxon>
        <taxon>Thermodesulfobacteriota</taxon>
        <taxon>Desulfuromonadia</taxon>
        <taxon>Desulfuromonadales</taxon>
        <taxon>Syntrophotaleaceae</taxon>
        <taxon>Syntrophotalea</taxon>
    </lineage>
</organism>
<evidence type="ECO:0000256" key="6">
    <source>
        <dbReference type="ARBA" id="ARBA00022723"/>
    </source>
</evidence>
<keyword evidence="3" id="KW-0808">Transferase</keyword>
<keyword evidence="8 10" id="KW-0408">Iron</keyword>
<dbReference type="GO" id="GO:0009055">
    <property type="term" value="F:electron transfer activity"/>
    <property type="evidence" value="ECO:0007669"/>
    <property type="project" value="InterPro"/>
</dbReference>
<evidence type="ECO:0000313" key="13">
    <source>
        <dbReference type="Proteomes" id="UP000182264"/>
    </source>
</evidence>
<protein>
    <recommendedName>
        <fullName evidence="2">DNA polymerase III subunit delta'</fullName>
        <ecNumber evidence="1">2.7.7.7</ecNumber>
    </recommendedName>
</protein>
<evidence type="ECO:0000256" key="2">
    <source>
        <dbReference type="ARBA" id="ARBA00014363"/>
    </source>
</evidence>
<dbReference type="Proteomes" id="UP000182264">
    <property type="component" value="Chromosome"/>
</dbReference>
<keyword evidence="13" id="KW-1185">Reference proteome</keyword>
<dbReference type="GO" id="GO:0003677">
    <property type="term" value="F:DNA binding"/>
    <property type="evidence" value="ECO:0007669"/>
    <property type="project" value="InterPro"/>
</dbReference>
<dbReference type="PROSITE" id="PS51007">
    <property type="entry name" value="CYTC"/>
    <property type="match status" value="1"/>
</dbReference>
<accession>A0A1L3GIK5</accession>
<comment type="catalytic activity">
    <reaction evidence="9">
        <text>DNA(n) + a 2'-deoxyribonucleoside 5'-triphosphate = DNA(n+1) + diphosphate</text>
        <dbReference type="Rhea" id="RHEA:22508"/>
        <dbReference type="Rhea" id="RHEA-COMP:17339"/>
        <dbReference type="Rhea" id="RHEA-COMP:17340"/>
        <dbReference type="ChEBI" id="CHEBI:33019"/>
        <dbReference type="ChEBI" id="CHEBI:61560"/>
        <dbReference type="ChEBI" id="CHEBI:173112"/>
        <dbReference type="EC" id="2.7.7.7"/>
    </reaction>
</comment>
<dbReference type="FunFam" id="3.40.50.300:FF:001255">
    <property type="entry name" value="DNA polymerase III subunit delta"/>
    <property type="match status" value="1"/>
</dbReference>
<dbReference type="InterPro" id="IPR009056">
    <property type="entry name" value="Cyt_c-like_dom"/>
</dbReference>
<evidence type="ECO:0000256" key="1">
    <source>
        <dbReference type="ARBA" id="ARBA00012417"/>
    </source>
</evidence>
<dbReference type="GO" id="GO:0046872">
    <property type="term" value="F:metal ion binding"/>
    <property type="evidence" value="ECO:0007669"/>
    <property type="project" value="UniProtKB-KW"/>
</dbReference>
<evidence type="ECO:0000256" key="7">
    <source>
        <dbReference type="ARBA" id="ARBA00022932"/>
    </source>
</evidence>
<gene>
    <name evidence="12" type="ORF">A7E75_12650</name>
</gene>
<dbReference type="NCBIfam" id="TIGR00678">
    <property type="entry name" value="holB"/>
    <property type="match status" value="1"/>
</dbReference>
<keyword evidence="10" id="KW-0349">Heme</keyword>
<evidence type="ECO:0000256" key="4">
    <source>
        <dbReference type="ARBA" id="ARBA00022695"/>
    </source>
</evidence>
<keyword evidence="5" id="KW-0235">DNA replication</keyword>
<dbReference type="InterPro" id="IPR050238">
    <property type="entry name" value="DNA_Rep/Repair_Clamp_Loader"/>
</dbReference>
<dbReference type="GO" id="GO:0006261">
    <property type="term" value="P:DNA-templated DNA replication"/>
    <property type="evidence" value="ECO:0007669"/>
    <property type="project" value="TreeGrafter"/>
</dbReference>
<evidence type="ECO:0000256" key="10">
    <source>
        <dbReference type="PROSITE-ProRule" id="PRU00433"/>
    </source>
</evidence>
<dbReference type="AlphaFoldDB" id="A0A1L3GIK5"/>
<dbReference type="GO" id="GO:0020037">
    <property type="term" value="F:heme binding"/>
    <property type="evidence" value="ECO:0007669"/>
    <property type="project" value="InterPro"/>
</dbReference>
<keyword evidence="7" id="KW-0239">DNA-directed DNA polymerase</keyword>
<evidence type="ECO:0000256" key="9">
    <source>
        <dbReference type="ARBA" id="ARBA00049244"/>
    </source>
</evidence>
<reference evidence="12 13" key="1">
    <citation type="journal article" date="2017" name="Genome Announc.">
        <title>Complete Genome Sequences of Two Acetylene-Fermenting Pelobacter acetylenicus Strains.</title>
        <authorList>
            <person name="Sutton J.M."/>
            <person name="Baesman S.M."/>
            <person name="Fierst J.L."/>
            <person name="Poret-Peterson A.T."/>
            <person name="Oremland R.S."/>
            <person name="Dunlap D.S."/>
            <person name="Akob D.M."/>
        </authorList>
    </citation>
    <scope>NUCLEOTIDE SEQUENCE [LARGE SCALE GENOMIC DNA]</scope>
    <source>
        <strain evidence="12 13">DSM 3247</strain>
    </source>
</reference>
<evidence type="ECO:0000313" key="12">
    <source>
        <dbReference type="EMBL" id="APG25766.1"/>
    </source>
</evidence>
<keyword evidence="6 10" id="KW-0479">Metal-binding</keyword>
<dbReference type="InterPro" id="IPR004622">
    <property type="entry name" value="DNA_pol_HolB"/>
</dbReference>
<evidence type="ECO:0000256" key="8">
    <source>
        <dbReference type="ARBA" id="ARBA00023004"/>
    </source>
</evidence>
<dbReference type="EC" id="2.7.7.7" evidence="1"/>
<dbReference type="GO" id="GO:0008408">
    <property type="term" value="F:3'-5' exonuclease activity"/>
    <property type="evidence" value="ECO:0007669"/>
    <property type="project" value="InterPro"/>
</dbReference>
<feature type="domain" description="Cytochrome c" evidence="11">
    <location>
        <begin position="33"/>
        <end position="145"/>
    </location>
</feature>
<dbReference type="GO" id="GO:0003887">
    <property type="term" value="F:DNA-directed DNA polymerase activity"/>
    <property type="evidence" value="ECO:0007669"/>
    <property type="project" value="UniProtKB-KW"/>
</dbReference>
<evidence type="ECO:0000256" key="3">
    <source>
        <dbReference type="ARBA" id="ARBA00022679"/>
    </source>
</evidence>
<dbReference type="Pfam" id="PF09115">
    <property type="entry name" value="DNApol3-delta_C"/>
    <property type="match status" value="1"/>
</dbReference>
<dbReference type="InterPro" id="IPR015199">
    <property type="entry name" value="DNA_pol_III_delta_C"/>
</dbReference>